<feature type="compositionally biased region" description="Basic residues" evidence="1">
    <location>
        <begin position="181"/>
        <end position="196"/>
    </location>
</feature>
<keyword evidence="3" id="KW-1185">Reference proteome</keyword>
<feature type="compositionally biased region" description="Basic and acidic residues" evidence="1">
    <location>
        <begin position="169"/>
        <end position="180"/>
    </location>
</feature>
<proteinExistence type="predicted"/>
<dbReference type="Proteomes" id="UP001499854">
    <property type="component" value="Unassembled WGS sequence"/>
</dbReference>
<evidence type="ECO:0000313" key="2">
    <source>
        <dbReference type="EMBL" id="GAA1973737.1"/>
    </source>
</evidence>
<comment type="caution">
    <text evidence="2">The sequence shown here is derived from an EMBL/GenBank/DDBJ whole genome shotgun (WGS) entry which is preliminary data.</text>
</comment>
<feature type="region of interest" description="Disordered" evidence="1">
    <location>
        <begin position="169"/>
        <end position="196"/>
    </location>
</feature>
<evidence type="ECO:0000256" key="1">
    <source>
        <dbReference type="SAM" id="MobiDB-lite"/>
    </source>
</evidence>
<dbReference type="RefSeq" id="WP_344658294.1">
    <property type="nucleotide sequence ID" value="NZ_BAAAQM010000019.1"/>
</dbReference>
<sequence>MGTVIVAAVLAVWFGLSAACQLTVPWGERPLDRLRARDVFGLIPNFKFFAPQPVQHDFHLLMRTVVDGEHGPWSQVAGPPERCWWHVVWNPDRRAFKILSDVMAVAYRFDEGKPRAVQTSLPYLAILNHITDAASQDPSASHVQFVLAISHGVLSTEEPSVVYKSDLHSLGERDDSSERNSHHRDRGRNRGRHLFA</sequence>
<gene>
    <name evidence="2" type="ORF">GCM10009838_37060</name>
</gene>
<protein>
    <recommendedName>
        <fullName evidence="4">Secreted protein</fullName>
    </recommendedName>
</protein>
<accession>A0ABP5D728</accession>
<organism evidence="2 3">
    <name type="scientific">Catenulispora subtropica</name>
    <dbReference type="NCBI Taxonomy" id="450798"/>
    <lineage>
        <taxon>Bacteria</taxon>
        <taxon>Bacillati</taxon>
        <taxon>Actinomycetota</taxon>
        <taxon>Actinomycetes</taxon>
        <taxon>Catenulisporales</taxon>
        <taxon>Catenulisporaceae</taxon>
        <taxon>Catenulispora</taxon>
    </lineage>
</organism>
<evidence type="ECO:0000313" key="3">
    <source>
        <dbReference type="Proteomes" id="UP001499854"/>
    </source>
</evidence>
<name>A0ABP5D728_9ACTN</name>
<dbReference type="EMBL" id="BAAAQM010000019">
    <property type="protein sequence ID" value="GAA1973737.1"/>
    <property type="molecule type" value="Genomic_DNA"/>
</dbReference>
<evidence type="ECO:0008006" key="4">
    <source>
        <dbReference type="Google" id="ProtNLM"/>
    </source>
</evidence>
<reference evidence="3" key="1">
    <citation type="journal article" date="2019" name="Int. J. Syst. Evol. Microbiol.">
        <title>The Global Catalogue of Microorganisms (GCM) 10K type strain sequencing project: providing services to taxonomists for standard genome sequencing and annotation.</title>
        <authorList>
            <consortium name="The Broad Institute Genomics Platform"/>
            <consortium name="The Broad Institute Genome Sequencing Center for Infectious Disease"/>
            <person name="Wu L."/>
            <person name="Ma J."/>
        </authorList>
    </citation>
    <scope>NUCLEOTIDE SEQUENCE [LARGE SCALE GENOMIC DNA]</scope>
    <source>
        <strain evidence="3">JCM 16013</strain>
    </source>
</reference>